<dbReference type="EMBL" id="KB446559">
    <property type="protein sequence ID" value="EME81990.1"/>
    <property type="molecule type" value="Genomic_DNA"/>
</dbReference>
<gene>
    <name evidence="2" type="ORF">MYCFIDRAFT_211516</name>
</gene>
<evidence type="ECO:0000313" key="2">
    <source>
        <dbReference type="EMBL" id="EME81990.1"/>
    </source>
</evidence>
<evidence type="ECO:0000256" key="1">
    <source>
        <dbReference type="SAM" id="MobiDB-lite"/>
    </source>
</evidence>
<organism evidence="2 3">
    <name type="scientific">Pseudocercospora fijiensis (strain CIRAD86)</name>
    <name type="common">Black leaf streak disease fungus</name>
    <name type="synonym">Mycosphaerella fijiensis</name>
    <dbReference type="NCBI Taxonomy" id="383855"/>
    <lineage>
        <taxon>Eukaryota</taxon>
        <taxon>Fungi</taxon>
        <taxon>Dikarya</taxon>
        <taxon>Ascomycota</taxon>
        <taxon>Pezizomycotina</taxon>
        <taxon>Dothideomycetes</taxon>
        <taxon>Dothideomycetidae</taxon>
        <taxon>Mycosphaerellales</taxon>
        <taxon>Mycosphaerellaceae</taxon>
        <taxon>Pseudocercospora</taxon>
    </lineage>
</organism>
<dbReference type="VEuPathDB" id="FungiDB:MYCFIDRAFT_211516"/>
<dbReference type="Proteomes" id="UP000016932">
    <property type="component" value="Unassembled WGS sequence"/>
</dbReference>
<feature type="region of interest" description="Disordered" evidence="1">
    <location>
        <begin position="35"/>
        <end position="62"/>
    </location>
</feature>
<dbReference type="GeneID" id="19337429"/>
<keyword evidence="3" id="KW-1185">Reference proteome</keyword>
<proteinExistence type="predicted"/>
<accession>M2YW88</accession>
<dbReference type="HOGENOM" id="CLU_2373689_0_0_1"/>
<name>M2YW88_PSEFD</name>
<reference evidence="2 3" key="1">
    <citation type="journal article" date="2012" name="PLoS Pathog.">
        <title>Diverse lifestyles and strategies of plant pathogenesis encoded in the genomes of eighteen Dothideomycetes fungi.</title>
        <authorList>
            <person name="Ohm R.A."/>
            <person name="Feau N."/>
            <person name="Henrissat B."/>
            <person name="Schoch C.L."/>
            <person name="Horwitz B.A."/>
            <person name="Barry K.W."/>
            <person name="Condon B.J."/>
            <person name="Copeland A.C."/>
            <person name="Dhillon B."/>
            <person name="Glaser F."/>
            <person name="Hesse C.N."/>
            <person name="Kosti I."/>
            <person name="LaButti K."/>
            <person name="Lindquist E.A."/>
            <person name="Lucas S."/>
            <person name="Salamov A.A."/>
            <person name="Bradshaw R.E."/>
            <person name="Ciuffetti L."/>
            <person name="Hamelin R.C."/>
            <person name="Kema G.H.J."/>
            <person name="Lawrence C."/>
            <person name="Scott J.A."/>
            <person name="Spatafora J.W."/>
            <person name="Turgeon B.G."/>
            <person name="de Wit P.J.G.M."/>
            <person name="Zhong S."/>
            <person name="Goodwin S.B."/>
            <person name="Grigoriev I.V."/>
        </authorList>
    </citation>
    <scope>NUCLEOTIDE SEQUENCE [LARGE SCALE GENOMIC DNA]</scope>
    <source>
        <strain evidence="2 3">CIRAD86</strain>
    </source>
</reference>
<feature type="compositionally biased region" description="Basic and acidic residues" evidence="1">
    <location>
        <begin position="50"/>
        <end position="62"/>
    </location>
</feature>
<protein>
    <submittedName>
        <fullName evidence="2">Uncharacterized protein</fullName>
    </submittedName>
</protein>
<sequence>MSRNKRRLRSGEMEHGYLSAYDACRYCKLLKDTRQKEKESMKRDRARKQEKHDARARAESCRAKKPRFQVVLKKPSGISERQSVHAGFKGLLSCF</sequence>
<dbReference type="KEGG" id="pfj:MYCFIDRAFT_211516"/>
<evidence type="ECO:0000313" key="3">
    <source>
        <dbReference type="Proteomes" id="UP000016932"/>
    </source>
</evidence>
<dbReference type="AlphaFoldDB" id="M2YW88"/>
<dbReference type="RefSeq" id="XP_007927475.1">
    <property type="nucleotide sequence ID" value="XM_007929284.1"/>
</dbReference>